<dbReference type="GO" id="GO:0022857">
    <property type="term" value="F:transmembrane transporter activity"/>
    <property type="evidence" value="ECO:0007669"/>
    <property type="project" value="InterPro"/>
</dbReference>
<name>A0A518H705_9BACT</name>
<dbReference type="PANTHER" id="PTHR42781">
    <property type="entry name" value="SPERMIDINE/PUTRESCINE IMPORT ATP-BINDING PROTEIN POTA"/>
    <property type="match status" value="1"/>
</dbReference>
<gene>
    <name evidence="5" type="primary">cysA</name>
    <name evidence="5" type="ORF">ElP_44740</name>
</gene>
<dbReference type="AlphaFoldDB" id="A0A518H705"/>
<evidence type="ECO:0000313" key="5">
    <source>
        <dbReference type="EMBL" id="QDV36546.1"/>
    </source>
</evidence>
<dbReference type="GO" id="GO:0043190">
    <property type="term" value="C:ATP-binding cassette (ABC) transporter complex"/>
    <property type="evidence" value="ECO:0007669"/>
    <property type="project" value="InterPro"/>
</dbReference>
<dbReference type="OrthoDB" id="9790614at2"/>
<dbReference type="SMART" id="SM00382">
    <property type="entry name" value="AAA"/>
    <property type="match status" value="1"/>
</dbReference>
<keyword evidence="6" id="KW-1185">Reference proteome</keyword>
<keyword evidence="2" id="KW-0547">Nucleotide-binding</keyword>
<dbReference type="KEGG" id="tpla:ElP_44740"/>
<evidence type="ECO:0000256" key="2">
    <source>
        <dbReference type="ARBA" id="ARBA00022741"/>
    </source>
</evidence>
<sequence>MSRLLCEGLVKRYDRVAAVDEVSLDARGGEWLAVLGPPGAGKSTLARLIVGLESPDRGEIFLDDRLVQSTRPVDRGFGLLSQGEALWPHLSIAENVAYGMKGRGVPRKERRKKVEEALGSIGIEAIADRKPGDLDDLQRRRAELSRAIVDDPDLLILDEPTGLLDPRNRPAFREDLRRLRVESARTVVLLTHHRDDALALTDRLAIMDLGKVVQVGAPVEVYEAPADAFVAQLLGPTNLLQGQVAGASTGGELFVRTTIGRLVGRLSTRGEPPPGTPVTVAIRPESIRLGPSLPADANRFTATVERQSFQGPLRSIELRGPGEWPLVASALHPQAPELREGQSLTVAVSPEHVVVLLGRYATGPRAAEPAS</sequence>
<accession>A0A518H705</accession>
<evidence type="ECO:0000256" key="3">
    <source>
        <dbReference type="ARBA" id="ARBA00022840"/>
    </source>
</evidence>
<dbReference type="InterPro" id="IPR013611">
    <property type="entry name" value="Transp-assoc_OB_typ2"/>
</dbReference>
<dbReference type="RefSeq" id="WP_145272982.1">
    <property type="nucleotide sequence ID" value="NZ_CP036426.1"/>
</dbReference>
<dbReference type="EMBL" id="CP036426">
    <property type="protein sequence ID" value="QDV36546.1"/>
    <property type="molecule type" value="Genomic_DNA"/>
</dbReference>
<evidence type="ECO:0000256" key="1">
    <source>
        <dbReference type="ARBA" id="ARBA00022448"/>
    </source>
</evidence>
<dbReference type="Gene3D" id="2.40.50.100">
    <property type="match status" value="1"/>
</dbReference>
<evidence type="ECO:0000259" key="4">
    <source>
        <dbReference type="PROSITE" id="PS50893"/>
    </source>
</evidence>
<keyword evidence="1" id="KW-0813">Transport</keyword>
<dbReference type="Pfam" id="PF08402">
    <property type="entry name" value="TOBE_2"/>
    <property type="match status" value="1"/>
</dbReference>
<evidence type="ECO:0000313" key="6">
    <source>
        <dbReference type="Proteomes" id="UP000317835"/>
    </source>
</evidence>
<dbReference type="PANTHER" id="PTHR42781:SF4">
    <property type="entry name" value="SPERMIDINE_PUTRESCINE IMPORT ATP-BINDING PROTEIN POTA"/>
    <property type="match status" value="1"/>
</dbReference>
<feature type="domain" description="ABC transporter" evidence="4">
    <location>
        <begin position="4"/>
        <end position="234"/>
    </location>
</feature>
<keyword evidence="3 5" id="KW-0067">ATP-binding</keyword>
<dbReference type="InterPro" id="IPR008995">
    <property type="entry name" value="Mo/tungstate-bd_C_term_dom"/>
</dbReference>
<dbReference type="InterPro" id="IPR050093">
    <property type="entry name" value="ABC_SmlMolc_Importer"/>
</dbReference>
<dbReference type="GO" id="GO:0005524">
    <property type="term" value="F:ATP binding"/>
    <property type="evidence" value="ECO:0007669"/>
    <property type="project" value="UniProtKB-KW"/>
</dbReference>
<proteinExistence type="predicted"/>
<dbReference type="SUPFAM" id="SSF52540">
    <property type="entry name" value="P-loop containing nucleoside triphosphate hydrolases"/>
    <property type="match status" value="1"/>
</dbReference>
<dbReference type="PROSITE" id="PS50893">
    <property type="entry name" value="ABC_TRANSPORTER_2"/>
    <property type="match status" value="1"/>
</dbReference>
<dbReference type="InterPro" id="IPR003439">
    <property type="entry name" value="ABC_transporter-like_ATP-bd"/>
</dbReference>
<dbReference type="InterPro" id="IPR003593">
    <property type="entry name" value="AAA+_ATPase"/>
</dbReference>
<dbReference type="InterPro" id="IPR027417">
    <property type="entry name" value="P-loop_NTPase"/>
</dbReference>
<reference evidence="5 6" key="1">
    <citation type="submission" date="2019-02" db="EMBL/GenBank/DDBJ databases">
        <title>Deep-cultivation of Planctomycetes and their phenomic and genomic characterization uncovers novel biology.</title>
        <authorList>
            <person name="Wiegand S."/>
            <person name="Jogler M."/>
            <person name="Boedeker C."/>
            <person name="Pinto D."/>
            <person name="Vollmers J."/>
            <person name="Rivas-Marin E."/>
            <person name="Kohn T."/>
            <person name="Peeters S.H."/>
            <person name="Heuer A."/>
            <person name="Rast P."/>
            <person name="Oberbeckmann S."/>
            <person name="Bunk B."/>
            <person name="Jeske O."/>
            <person name="Meyerdierks A."/>
            <person name="Storesund J.E."/>
            <person name="Kallscheuer N."/>
            <person name="Luecker S."/>
            <person name="Lage O.M."/>
            <person name="Pohl T."/>
            <person name="Merkel B.J."/>
            <person name="Hornburger P."/>
            <person name="Mueller R.-W."/>
            <person name="Bruemmer F."/>
            <person name="Labrenz M."/>
            <person name="Spormann A.M."/>
            <person name="Op den Camp H."/>
            <person name="Overmann J."/>
            <person name="Amann R."/>
            <person name="Jetten M.S.M."/>
            <person name="Mascher T."/>
            <person name="Medema M.H."/>
            <person name="Devos D.P."/>
            <person name="Kaster A.-K."/>
            <person name="Ovreas L."/>
            <person name="Rohde M."/>
            <person name="Galperin M.Y."/>
            <person name="Jogler C."/>
        </authorList>
    </citation>
    <scope>NUCLEOTIDE SEQUENCE [LARGE SCALE GENOMIC DNA]</scope>
    <source>
        <strain evidence="5 6">ElP</strain>
    </source>
</reference>
<dbReference type="Gene3D" id="3.40.50.300">
    <property type="entry name" value="P-loop containing nucleotide triphosphate hydrolases"/>
    <property type="match status" value="1"/>
</dbReference>
<dbReference type="Pfam" id="PF00005">
    <property type="entry name" value="ABC_tran"/>
    <property type="match status" value="1"/>
</dbReference>
<dbReference type="SUPFAM" id="SSF50331">
    <property type="entry name" value="MOP-like"/>
    <property type="match status" value="1"/>
</dbReference>
<organism evidence="5 6">
    <name type="scientific">Tautonia plasticadhaerens</name>
    <dbReference type="NCBI Taxonomy" id="2527974"/>
    <lineage>
        <taxon>Bacteria</taxon>
        <taxon>Pseudomonadati</taxon>
        <taxon>Planctomycetota</taxon>
        <taxon>Planctomycetia</taxon>
        <taxon>Isosphaerales</taxon>
        <taxon>Isosphaeraceae</taxon>
        <taxon>Tautonia</taxon>
    </lineage>
</organism>
<dbReference type="Proteomes" id="UP000317835">
    <property type="component" value="Chromosome"/>
</dbReference>
<protein>
    <submittedName>
        <fullName evidence="5">Sulfate/thiosulfate import ATP-binding protein CysA</fullName>
    </submittedName>
</protein>
<dbReference type="GO" id="GO:0016887">
    <property type="term" value="F:ATP hydrolysis activity"/>
    <property type="evidence" value="ECO:0007669"/>
    <property type="project" value="InterPro"/>
</dbReference>